<gene>
    <name evidence="2" type="ORF">Glove_29g180</name>
</gene>
<accession>A0A397JRW2</accession>
<dbReference type="Proteomes" id="UP000266861">
    <property type="component" value="Unassembled WGS sequence"/>
</dbReference>
<organism evidence="2 3">
    <name type="scientific">Diversispora epigaea</name>
    <dbReference type="NCBI Taxonomy" id="1348612"/>
    <lineage>
        <taxon>Eukaryota</taxon>
        <taxon>Fungi</taxon>
        <taxon>Fungi incertae sedis</taxon>
        <taxon>Mucoromycota</taxon>
        <taxon>Glomeromycotina</taxon>
        <taxon>Glomeromycetes</taxon>
        <taxon>Diversisporales</taxon>
        <taxon>Diversisporaceae</taxon>
        <taxon>Diversispora</taxon>
    </lineage>
</organism>
<keyword evidence="3" id="KW-1185">Reference proteome</keyword>
<reference evidence="2 3" key="1">
    <citation type="submission" date="2018-08" db="EMBL/GenBank/DDBJ databases">
        <title>Genome and evolution of the arbuscular mycorrhizal fungus Diversispora epigaea (formerly Glomus versiforme) and its bacterial endosymbionts.</title>
        <authorList>
            <person name="Sun X."/>
            <person name="Fei Z."/>
            <person name="Harrison M."/>
        </authorList>
    </citation>
    <scope>NUCLEOTIDE SEQUENCE [LARGE SCALE GENOMIC DNA]</scope>
    <source>
        <strain evidence="2 3">IT104</strain>
    </source>
</reference>
<proteinExistence type="predicted"/>
<evidence type="ECO:0000256" key="1">
    <source>
        <dbReference type="SAM" id="MobiDB-lite"/>
    </source>
</evidence>
<dbReference type="AlphaFoldDB" id="A0A397JRW2"/>
<protein>
    <submittedName>
        <fullName evidence="2">Uncharacterized protein</fullName>
    </submittedName>
</protein>
<dbReference type="OrthoDB" id="2491112at2759"/>
<feature type="region of interest" description="Disordered" evidence="1">
    <location>
        <begin position="106"/>
        <end position="132"/>
    </location>
</feature>
<name>A0A397JRW2_9GLOM</name>
<sequence>MTKNLDGSQLAQHRTKCKVTAINNEQYGINLDDNTPDILYININYLKRCCIESTIKLASITDTTSKIELSSFSNPGDSKEISIKSASNGSTFKTILLTFSDPEVDSTLSSANNTEKESNNINSTQKESSIESASITKVDNKINALSNIINNFNSIQKEPSHGDCEESKNEINEIFDEILNCREQRQQKNSINVNESNFYYSKEWNSEKKYR</sequence>
<evidence type="ECO:0000313" key="2">
    <source>
        <dbReference type="EMBL" id="RHZ87924.1"/>
    </source>
</evidence>
<comment type="caution">
    <text evidence="2">The sequence shown here is derived from an EMBL/GenBank/DDBJ whole genome shotgun (WGS) entry which is preliminary data.</text>
</comment>
<evidence type="ECO:0000313" key="3">
    <source>
        <dbReference type="Proteomes" id="UP000266861"/>
    </source>
</evidence>
<dbReference type="EMBL" id="PQFF01000027">
    <property type="protein sequence ID" value="RHZ87924.1"/>
    <property type="molecule type" value="Genomic_DNA"/>
</dbReference>